<name>A0A845MDV4_9PROT</name>
<accession>A0A845MDV4</accession>
<dbReference type="Proteomes" id="UP000445696">
    <property type="component" value="Unassembled WGS sequence"/>
</dbReference>
<dbReference type="RefSeq" id="WP_161338696.1">
    <property type="nucleotide sequence ID" value="NZ_JBHSDG010000005.1"/>
</dbReference>
<keyword evidence="1" id="KW-1133">Transmembrane helix</keyword>
<sequence length="243" mass="26625">MENLLAVPKLGLTALYFVLQNIRPCLHRAALVIVIGSLIGMLGSLADSTFNAWGGIILVLLYATFAVSWHRYSLIPAARNQTGFPFSLGMREVKYGLFALIASMLLVFIFLFLLASLPQEIALVVTLILMLLPACVLVFFYPAIALDQPLRFQLFVRRGVEYSFSIVLAFLLWLLLSGALIGATAALSLIIGSILSGFAGVVIMALCLSVIFSLTLAVWVSTATFLYYNVIGLREYQEFSEAD</sequence>
<keyword evidence="3" id="KW-1185">Reference proteome</keyword>
<proteinExistence type="predicted"/>
<feature type="transmembrane region" description="Helical" evidence="1">
    <location>
        <begin position="29"/>
        <end position="46"/>
    </location>
</feature>
<organism evidence="2 3">
    <name type="scientific">Sneathiella chungangensis</name>
    <dbReference type="NCBI Taxonomy" id="1418234"/>
    <lineage>
        <taxon>Bacteria</taxon>
        <taxon>Pseudomonadati</taxon>
        <taxon>Pseudomonadota</taxon>
        <taxon>Alphaproteobacteria</taxon>
        <taxon>Sneathiellales</taxon>
        <taxon>Sneathiellaceae</taxon>
        <taxon>Sneathiella</taxon>
    </lineage>
</organism>
<feature type="transmembrane region" description="Helical" evidence="1">
    <location>
        <begin position="162"/>
        <end position="195"/>
    </location>
</feature>
<feature type="transmembrane region" description="Helical" evidence="1">
    <location>
        <begin position="121"/>
        <end position="141"/>
    </location>
</feature>
<feature type="transmembrane region" description="Helical" evidence="1">
    <location>
        <begin position="95"/>
        <end position="115"/>
    </location>
</feature>
<evidence type="ECO:0000256" key="1">
    <source>
        <dbReference type="SAM" id="Phobius"/>
    </source>
</evidence>
<dbReference type="OrthoDB" id="9913826at2"/>
<protein>
    <recommendedName>
        <fullName evidence="4">Glycerophosphoryl diester phosphodiesterase membrane domain-containing protein</fullName>
    </recommendedName>
</protein>
<dbReference type="AlphaFoldDB" id="A0A845MDV4"/>
<feature type="transmembrane region" description="Helical" evidence="1">
    <location>
        <begin position="52"/>
        <end position="74"/>
    </location>
</feature>
<keyword evidence="1" id="KW-0812">Transmembrane</keyword>
<dbReference type="EMBL" id="WTVA01000003">
    <property type="protein sequence ID" value="MZR22243.1"/>
    <property type="molecule type" value="Genomic_DNA"/>
</dbReference>
<gene>
    <name evidence="2" type="ORF">GQF03_07870</name>
</gene>
<evidence type="ECO:0000313" key="3">
    <source>
        <dbReference type="Proteomes" id="UP000445696"/>
    </source>
</evidence>
<reference evidence="2 3" key="1">
    <citation type="journal article" date="2014" name="Int. J. Syst. Evol. Microbiol.">
        <title>Sneathiella chungangensis sp. nov., isolated from a marine sand, and emended description of the genus Sneathiella.</title>
        <authorList>
            <person name="Siamphan C."/>
            <person name="Kim H."/>
            <person name="Lee J.S."/>
            <person name="Kim W."/>
        </authorList>
    </citation>
    <scope>NUCLEOTIDE SEQUENCE [LARGE SCALE GENOMIC DNA]</scope>
    <source>
        <strain evidence="2 3">KCTC 32476</strain>
    </source>
</reference>
<keyword evidence="1" id="KW-0472">Membrane</keyword>
<evidence type="ECO:0008006" key="4">
    <source>
        <dbReference type="Google" id="ProtNLM"/>
    </source>
</evidence>
<evidence type="ECO:0000313" key="2">
    <source>
        <dbReference type="EMBL" id="MZR22243.1"/>
    </source>
</evidence>
<feature type="transmembrane region" description="Helical" evidence="1">
    <location>
        <begin position="201"/>
        <end position="228"/>
    </location>
</feature>
<comment type="caution">
    <text evidence="2">The sequence shown here is derived from an EMBL/GenBank/DDBJ whole genome shotgun (WGS) entry which is preliminary data.</text>
</comment>